<organism evidence="1">
    <name type="scientific">termite gut metagenome</name>
    <dbReference type="NCBI Taxonomy" id="433724"/>
    <lineage>
        <taxon>unclassified sequences</taxon>
        <taxon>metagenomes</taxon>
        <taxon>organismal metagenomes</taxon>
    </lineage>
</organism>
<dbReference type="Gene3D" id="3.40.50.150">
    <property type="entry name" value="Vaccinia Virus protein VP39"/>
    <property type="match status" value="1"/>
</dbReference>
<protein>
    <submittedName>
        <fullName evidence="1">Uncharacterized protein</fullName>
    </submittedName>
</protein>
<name>A0A5J4QHV9_9ZZZZ</name>
<accession>A0A5J4QHV9</accession>
<evidence type="ECO:0000313" key="1">
    <source>
        <dbReference type="EMBL" id="KAA6321496.1"/>
    </source>
</evidence>
<reference evidence="1" key="1">
    <citation type="submission" date="2019-03" db="EMBL/GenBank/DDBJ databases">
        <title>Single cell metagenomics reveals metabolic interactions within the superorganism composed of flagellate Streblomastix strix and complex community of Bacteroidetes bacteria on its surface.</title>
        <authorList>
            <person name="Treitli S.C."/>
            <person name="Kolisko M."/>
            <person name="Husnik F."/>
            <person name="Keeling P."/>
            <person name="Hampl V."/>
        </authorList>
    </citation>
    <scope>NUCLEOTIDE SEQUENCE</scope>
    <source>
        <strain evidence="1">STM</strain>
    </source>
</reference>
<sequence>MRKAFNLPITWELRKITLYFVFTIKALRKFKKISVLSNAFSDFPIWWKHTQRHLNPLDYDRPWITFGAKKKLDSLLNNNMHVFEYGAGCSTLYFSRRVKTVYSVENNKEWFEFLNKYIKKNCIDNVNIRLVEGVPTNGIHTIYSSLSLDYKNTNFEDYVKVIDIFPDRLFDIILIDGRARAGCIKHAVAKLKKGGYLIVDNSERKEYFRGNDYLFNPLQWSSCTFIGAIPFAFEFSQTSFLKKNTD</sequence>
<dbReference type="AlphaFoldDB" id="A0A5J4QHV9"/>
<dbReference type="InterPro" id="IPR029063">
    <property type="entry name" value="SAM-dependent_MTases_sf"/>
</dbReference>
<proteinExistence type="predicted"/>
<dbReference type="EMBL" id="SNRY01003296">
    <property type="protein sequence ID" value="KAA6321496.1"/>
    <property type="molecule type" value="Genomic_DNA"/>
</dbReference>
<dbReference type="SUPFAM" id="SSF53335">
    <property type="entry name" value="S-adenosyl-L-methionine-dependent methyltransferases"/>
    <property type="match status" value="1"/>
</dbReference>
<comment type="caution">
    <text evidence="1">The sequence shown here is derived from an EMBL/GenBank/DDBJ whole genome shotgun (WGS) entry which is preliminary data.</text>
</comment>
<gene>
    <name evidence="1" type="ORF">EZS27_028860</name>
</gene>